<evidence type="ECO:0000313" key="1">
    <source>
        <dbReference type="EMBL" id="CAK9077619.1"/>
    </source>
</evidence>
<keyword evidence="2" id="KW-1185">Reference proteome</keyword>
<protein>
    <submittedName>
        <fullName evidence="1">Cysteine synthase</fullName>
    </submittedName>
</protein>
<gene>
    <name evidence="1" type="ORF">SCF082_LOCUS37217</name>
</gene>
<organism evidence="1 2">
    <name type="scientific">Durusdinium trenchii</name>
    <dbReference type="NCBI Taxonomy" id="1381693"/>
    <lineage>
        <taxon>Eukaryota</taxon>
        <taxon>Sar</taxon>
        <taxon>Alveolata</taxon>
        <taxon>Dinophyceae</taxon>
        <taxon>Suessiales</taxon>
        <taxon>Symbiodiniaceae</taxon>
        <taxon>Durusdinium</taxon>
    </lineage>
</organism>
<sequence length="388" mass="42617">MSDEERHSSRSACAACALPPASAGVAQEPKLKDGLPLCGFPFGSVDHLPAFLPELQLSLPSGPLRLLQGIGDEVGFKEQLLNRQERVAIRSGWCPDSSVRKVFFGSDLESRLLWSTALAVYVDLQLGKEIVESRSRPRAVDLGAGVGLTCLVLMRTGVSEVEELGVEAAGTWECEWIQAHLSPAVLDFTPERGVDVACTDVDDAALILSSQNAAAFVAESRQKLWQYGSLRVLRFNYSSGKDTWRDQGSRCGVVPPYDVVVMGASPQGELRKNLNFYAKLFRELGHPGTRVFLEDSQRQQGRGAAEPRWGWPLGKVLRNRELAQMAQMAQKKGAKDQGHREVTCAVPPDLEASRAFAQVGLHMVDIFDPLERGLWPLPRGRIYALVLQ</sequence>
<reference evidence="1 2" key="1">
    <citation type="submission" date="2024-02" db="EMBL/GenBank/DDBJ databases">
        <authorList>
            <person name="Chen Y."/>
            <person name="Shah S."/>
            <person name="Dougan E. K."/>
            <person name="Thang M."/>
            <person name="Chan C."/>
        </authorList>
    </citation>
    <scope>NUCLEOTIDE SEQUENCE [LARGE SCALE GENOMIC DNA]</scope>
</reference>
<evidence type="ECO:0000313" key="2">
    <source>
        <dbReference type="Proteomes" id="UP001642464"/>
    </source>
</evidence>
<dbReference type="Proteomes" id="UP001642464">
    <property type="component" value="Unassembled WGS sequence"/>
</dbReference>
<comment type="caution">
    <text evidence="1">The sequence shown here is derived from an EMBL/GenBank/DDBJ whole genome shotgun (WGS) entry which is preliminary data.</text>
</comment>
<accession>A0ABP0PRZ3</accession>
<name>A0ABP0PRZ3_9DINO</name>
<dbReference type="EMBL" id="CAXAMM010037780">
    <property type="protein sequence ID" value="CAK9077619.1"/>
    <property type="molecule type" value="Genomic_DNA"/>
</dbReference>
<proteinExistence type="predicted"/>